<dbReference type="EMBL" id="HG917869">
    <property type="protein sequence ID" value="CDM70410.1"/>
    <property type="molecule type" value="Genomic_DNA"/>
</dbReference>
<accession>W6SKK3</accession>
<dbReference type="Proteomes" id="UP000019426">
    <property type="component" value="Chromosome M2/40_rep2"/>
</dbReference>
<sequence>MDKDIISIVKNMDKKLELLMNEVSFIKKEVAKINSSNGNVENNLKEVVNETKNLIEFRNEVISKIDKINDDLYTVEVITAHNYSDIMKLTHKNIK</sequence>
<evidence type="ECO:0000313" key="2">
    <source>
        <dbReference type="Proteomes" id="UP000019426"/>
    </source>
</evidence>
<evidence type="ECO:0000313" key="1">
    <source>
        <dbReference type="EMBL" id="CDM70410.1"/>
    </source>
</evidence>
<evidence type="ECO:0008006" key="3">
    <source>
        <dbReference type="Google" id="ProtNLM"/>
    </source>
</evidence>
<dbReference type="OrthoDB" id="1708171at2"/>
<dbReference type="RefSeq" id="WP_044040581.1">
    <property type="nucleotide sequence ID" value="NZ_HG917869.1"/>
</dbReference>
<gene>
    <name evidence="1" type="ORF">CM240_3293</name>
</gene>
<reference evidence="1 2" key="1">
    <citation type="submission" date="2013-11" db="EMBL/GenBank/DDBJ databases">
        <title>Complete genome sequence of Clostridum sp. M2/40.</title>
        <authorList>
            <person name="Wibberg D."/>
            <person name="Puehler A."/>
            <person name="Schlueter A."/>
        </authorList>
    </citation>
    <scope>NUCLEOTIDE SEQUENCE [LARGE SCALE GENOMIC DNA]</scope>
    <source>
        <strain evidence="2">M2/40</strain>
    </source>
</reference>
<dbReference type="HOGENOM" id="CLU_2367849_0_0_9"/>
<dbReference type="PATRIC" id="fig|1216932.3.peg.3267"/>
<name>W6SKK3_9CLOT</name>
<proteinExistence type="predicted"/>
<keyword evidence="2" id="KW-1185">Reference proteome</keyword>
<protein>
    <recommendedName>
        <fullName evidence="3">Plasmid-related protein</fullName>
    </recommendedName>
</protein>
<dbReference type="KEGG" id="clt:CM240_3293"/>
<dbReference type="AlphaFoldDB" id="W6SKK3"/>
<organism evidence="1 2">
    <name type="scientific">Clostridium bornimense</name>
    <dbReference type="NCBI Taxonomy" id="1216932"/>
    <lineage>
        <taxon>Bacteria</taxon>
        <taxon>Bacillati</taxon>
        <taxon>Bacillota</taxon>
        <taxon>Clostridia</taxon>
        <taxon>Eubacteriales</taxon>
        <taxon>Clostridiaceae</taxon>
        <taxon>Clostridium</taxon>
    </lineage>
</organism>